<comment type="caution">
    <text evidence="2">The sequence shown here is derived from an EMBL/GenBank/DDBJ whole genome shotgun (WGS) entry which is preliminary data.</text>
</comment>
<protein>
    <submittedName>
        <fullName evidence="2">Uncharacterized protein</fullName>
    </submittedName>
</protein>
<feature type="region of interest" description="Disordered" evidence="1">
    <location>
        <begin position="42"/>
        <end position="98"/>
    </location>
</feature>
<dbReference type="AlphaFoldDB" id="A0AAP0J2B1"/>
<evidence type="ECO:0000313" key="2">
    <source>
        <dbReference type="EMBL" id="KAK9126149.1"/>
    </source>
</evidence>
<sequence length="98" mass="10995">MVDLPQPFHLNLKLSLGDNHVFQPLHHHVVPSSNTALYEVPTLPFPNTSADASTNPPNQSCISQIQERPQQILRSKPRRHSRTEPNHHSSFASSLMAD</sequence>
<evidence type="ECO:0000256" key="1">
    <source>
        <dbReference type="SAM" id="MobiDB-lite"/>
    </source>
</evidence>
<dbReference type="Proteomes" id="UP001419268">
    <property type="component" value="Unassembled WGS sequence"/>
</dbReference>
<keyword evidence="3" id="KW-1185">Reference proteome</keyword>
<evidence type="ECO:0000313" key="3">
    <source>
        <dbReference type="Proteomes" id="UP001419268"/>
    </source>
</evidence>
<dbReference type="EMBL" id="JBBNAG010000006">
    <property type="protein sequence ID" value="KAK9126149.1"/>
    <property type="molecule type" value="Genomic_DNA"/>
</dbReference>
<organism evidence="2 3">
    <name type="scientific">Stephania cephalantha</name>
    <dbReference type="NCBI Taxonomy" id="152367"/>
    <lineage>
        <taxon>Eukaryota</taxon>
        <taxon>Viridiplantae</taxon>
        <taxon>Streptophyta</taxon>
        <taxon>Embryophyta</taxon>
        <taxon>Tracheophyta</taxon>
        <taxon>Spermatophyta</taxon>
        <taxon>Magnoliopsida</taxon>
        <taxon>Ranunculales</taxon>
        <taxon>Menispermaceae</taxon>
        <taxon>Menispermoideae</taxon>
        <taxon>Cissampelideae</taxon>
        <taxon>Stephania</taxon>
    </lineage>
</organism>
<feature type="compositionally biased region" description="Polar residues" evidence="1">
    <location>
        <begin position="45"/>
        <end position="73"/>
    </location>
</feature>
<name>A0AAP0J2B1_9MAGN</name>
<feature type="compositionally biased region" description="Polar residues" evidence="1">
    <location>
        <begin position="88"/>
        <end position="98"/>
    </location>
</feature>
<proteinExistence type="predicted"/>
<gene>
    <name evidence="2" type="ORF">Scep_014995</name>
</gene>
<reference evidence="2 3" key="1">
    <citation type="submission" date="2024-01" db="EMBL/GenBank/DDBJ databases">
        <title>Genome assemblies of Stephania.</title>
        <authorList>
            <person name="Yang L."/>
        </authorList>
    </citation>
    <scope>NUCLEOTIDE SEQUENCE [LARGE SCALE GENOMIC DNA]</scope>
    <source>
        <strain evidence="2">JXDWG</strain>
        <tissue evidence="2">Leaf</tissue>
    </source>
</reference>
<accession>A0AAP0J2B1</accession>